<dbReference type="InterPro" id="IPR013656">
    <property type="entry name" value="PAS_4"/>
</dbReference>
<dbReference type="AlphaFoldDB" id="A0A016QUU6"/>
<dbReference type="PATRIC" id="fig|1476583.3.peg.316"/>
<evidence type="ECO:0000313" key="3">
    <source>
        <dbReference type="EMBL" id="EYB69642.1"/>
    </source>
</evidence>
<dbReference type="CDD" id="cd00130">
    <property type="entry name" value="PAS"/>
    <property type="match status" value="2"/>
</dbReference>
<dbReference type="SMART" id="SM00052">
    <property type="entry name" value="EAL"/>
    <property type="match status" value="1"/>
</dbReference>
<proteinExistence type="predicted"/>
<dbReference type="PANTHER" id="PTHR44757:SF2">
    <property type="entry name" value="BIOFILM ARCHITECTURE MAINTENANCE PROTEIN MBAA"/>
    <property type="match status" value="1"/>
</dbReference>
<name>A0A016QUU6_9DEIO</name>
<dbReference type="InterPro" id="IPR000014">
    <property type="entry name" value="PAS"/>
</dbReference>
<dbReference type="Gene3D" id="3.20.20.450">
    <property type="entry name" value="EAL domain"/>
    <property type="match status" value="1"/>
</dbReference>
<dbReference type="CDD" id="cd01949">
    <property type="entry name" value="GGDEF"/>
    <property type="match status" value="1"/>
</dbReference>
<dbReference type="PANTHER" id="PTHR44757">
    <property type="entry name" value="DIGUANYLATE CYCLASE DGCP"/>
    <property type="match status" value="1"/>
</dbReference>
<dbReference type="Gene3D" id="3.30.70.270">
    <property type="match status" value="1"/>
</dbReference>
<evidence type="ECO:0000259" key="2">
    <source>
        <dbReference type="PROSITE" id="PS50887"/>
    </source>
</evidence>
<evidence type="ECO:0000259" key="1">
    <source>
        <dbReference type="PROSITE" id="PS50883"/>
    </source>
</evidence>
<dbReference type="Pfam" id="PF08448">
    <property type="entry name" value="PAS_4"/>
    <property type="match status" value="1"/>
</dbReference>
<evidence type="ECO:0000313" key="4">
    <source>
        <dbReference type="Proteomes" id="UP000020492"/>
    </source>
</evidence>
<dbReference type="CDD" id="cd01948">
    <property type="entry name" value="EAL"/>
    <property type="match status" value="1"/>
</dbReference>
<dbReference type="InterPro" id="IPR001633">
    <property type="entry name" value="EAL_dom"/>
</dbReference>
<dbReference type="SUPFAM" id="SSF55073">
    <property type="entry name" value="Nucleotide cyclase"/>
    <property type="match status" value="1"/>
</dbReference>
<protein>
    <submittedName>
        <fullName evidence="3">Uncharacterized protein</fullName>
    </submittedName>
</protein>
<dbReference type="PROSITE" id="PS50883">
    <property type="entry name" value="EAL"/>
    <property type="match status" value="1"/>
</dbReference>
<dbReference type="STRING" id="1476583.DEIPH_ctg004orf0171"/>
<dbReference type="InterPro" id="IPR000160">
    <property type="entry name" value="GGDEF_dom"/>
</dbReference>
<dbReference type="InterPro" id="IPR029787">
    <property type="entry name" value="Nucleotide_cyclase"/>
</dbReference>
<dbReference type="InterPro" id="IPR035919">
    <property type="entry name" value="EAL_sf"/>
</dbReference>
<dbReference type="SMART" id="SM00091">
    <property type="entry name" value="PAS"/>
    <property type="match status" value="3"/>
</dbReference>
<dbReference type="InterPro" id="IPR043128">
    <property type="entry name" value="Rev_trsase/Diguanyl_cyclase"/>
</dbReference>
<dbReference type="PROSITE" id="PS50887">
    <property type="entry name" value="GGDEF"/>
    <property type="match status" value="1"/>
</dbReference>
<dbReference type="EMBL" id="JHAC01000004">
    <property type="protein sequence ID" value="EYB69642.1"/>
    <property type="molecule type" value="Genomic_DNA"/>
</dbReference>
<dbReference type="InterPro" id="IPR052155">
    <property type="entry name" value="Biofilm_reg_signaling"/>
</dbReference>
<dbReference type="eggNOG" id="COG2199">
    <property type="taxonomic scope" value="Bacteria"/>
</dbReference>
<dbReference type="Pfam" id="PF13426">
    <property type="entry name" value="PAS_9"/>
    <property type="match status" value="1"/>
</dbReference>
<organism evidence="3 4">
    <name type="scientific">Deinococcus phoenicis</name>
    <dbReference type="NCBI Taxonomy" id="1476583"/>
    <lineage>
        <taxon>Bacteria</taxon>
        <taxon>Thermotogati</taxon>
        <taxon>Deinococcota</taxon>
        <taxon>Deinococci</taxon>
        <taxon>Deinococcales</taxon>
        <taxon>Deinococcaceae</taxon>
        <taxon>Deinococcus</taxon>
    </lineage>
</organism>
<dbReference type="Proteomes" id="UP000020492">
    <property type="component" value="Unassembled WGS sequence"/>
</dbReference>
<dbReference type="Pfam" id="PF00990">
    <property type="entry name" value="GGDEF"/>
    <property type="match status" value="1"/>
</dbReference>
<reference evidence="3 4" key="1">
    <citation type="submission" date="2014-03" db="EMBL/GenBank/DDBJ databases">
        <title>Draft genome sequence of Deinococcus phoenicis 1P10ME.</title>
        <authorList>
            <person name="Stepanov V.G."/>
            <person name="Vaishampayan P."/>
            <person name="Venkateswaran K."/>
            <person name="Fox G.E."/>
        </authorList>
    </citation>
    <scope>NUCLEOTIDE SEQUENCE [LARGE SCALE GENOMIC DNA]</scope>
    <source>
        <strain evidence="3 4">1P10ME</strain>
    </source>
</reference>
<dbReference type="RefSeq" id="WP_152544723.1">
    <property type="nucleotide sequence ID" value="NZ_JHAC01000004.1"/>
</dbReference>
<feature type="domain" description="GGDEF" evidence="2">
    <location>
        <begin position="498"/>
        <end position="626"/>
    </location>
</feature>
<keyword evidence="4" id="KW-1185">Reference proteome</keyword>
<dbReference type="eggNOG" id="COG2200">
    <property type="taxonomic scope" value="Bacteria"/>
</dbReference>
<accession>A0A016QUU6</accession>
<feature type="domain" description="EAL" evidence="1">
    <location>
        <begin position="644"/>
        <end position="888"/>
    </location>
</feature>
<dbReference type="InterPro" id="IPR035965">
    <property type="entry name" value="PAS-like_dom_sf"/>
</dbReference>
<comment type="caution">
    <text evidence="3">The sequence shown here is derived from an EMBL/GenBank/DDBJ whole genome shotgun (WGS) entry which is preliminary data.</text>
</comment>
<dbReference type="Pfam" id="PF00563">
    <property type="entry name" value="EAL"/>
    <property type="match status" value="1"/>
</dbReference>
<sequence length="892" mass="93491">MTRLTPPAPDPSEPLHTALRELLRVHAPGASLLAALGARVLHLEPGGLHTREGAELVPPDAWLDRGELAWLTRDGALLGLLWSEDAPIPPGAVDLLTLLLSVAREDGAQREAEVLITQLPVPAAWLSADLTFRQVSRPWLELFGRTEAGVVGRPLPDVLPHEEAVQTALAQAAAGRGRPLPDLRLPVAGGRRAWLRGEARPYFGGAAAGVLWTLQDVSAEYEGAAHLAALLRGTRARTALLRTDGTVLHASQELLDLTPAGAAPLRGAALWTWAAFADAPSAAARDLVRQAARGGAARAEVGLAREGTLTLELRRAASADRPGDLLVLEAHAAASADEPAPQEAGGILAQVLALSGSAALLVDHAGRTALVSEGAADLLGLEVPQLLDRPLLHVLDATGVRLYWPDGTRLPLPDRWPPALPLERELLLVRPGRSTRHLDVRGTRVDGEHPATVLILHDVTALRHAQARLRHGLHHDPLTDLPNRAGLREALARAAASGGGTVVCLDVGGLGALNAALGRTAGDHLLIGVAARLQHLAGGAGGQAARLADDTFAVLLPQHPPVQAEAAVRSALAAPLRAGQRDVPLTFALGLAPLPPAAPETALTDAEVALRHARRQGRGAARIFSPALREQEAHAFRQEEALREALAEEAGGQAVGQDGQATRELAVQYQPVLHLATNRIIAAEARPHWASPLPPAGPVPLTPALDEWLVRQVLAQGQRWRATFPELRLSVKLGLEALGGADGGEGLLALLAGPDAPAVEVRAGRLPPGAEGVPGHLDRLHARGVRLWLEGFGEGRASLLALAHAPLTGVKLHPALTARLPHDPRTVALVAALLDLARRLELQVTAAGVETAAQLDVLRDLGCDAAQGAAIGAPLPPDGFGAWLRNWPAPPR</sequence>
<dbReference type="SUPFAM" id="SSF55785">
    <property type="entry name" value="PYP-like sensor domain (PAS domain)"/>
    <property type="match status" value="2"/>
</dbReference>
<dbReference type="OrthoDB" id="51381at2"/>
<gene>
    <name evidence="3" type="ORF">DEIPH_ctg004orf0171</name>
</gene>
<dbReference type="SUPFAM" id="SSF141868">
    <property type="entry name" value="EAL domain-like"/>
    <property type="match status" value="1"/>
</dbReference>
<dbReference type="Gene3D" id="3.30.450.20">
    <property type="entry name" value="PAS domain"/>
    <property type="match status" value="2"/>
</dbReference>
<dbReference type="SMART" id="SM00267">
    <property type="entry name" value="GGDEF"/>
    <property type="match status" value="1"/>
</dbReference>